<keyword evidence="1" id="KW-0812">Transmembrane</keyword>
<reference evidence="2" key="1">
    <citation type="submission" date="2020-12" db="EMBL/GenBank/DDBJ databases">
        <authorList>
            <person name="Rodrigo-Torres L."/>
            <person name="Arahal R. D."/>
            <person name="Lucena T."/>
        </authorList>
    </citation>
    <scope>NUCLEOTIDE SEQUENCE</scope>
    <source>
        <strain evidence="2">CECT 9390</strain>
    </source>
</reference>
<keyword evidence="3" id="KW-1185">Reference proteome</keyword>
<sequence>MTENFQIKSLHKFITQNKDVDSDYWYFSGNIDVIKIFKNFTNNDLIDLEKELLNWDIEYVEILIDCFIYGYFDEITFNKQSYILTYLLANLKNEDERLDILENASDVILKGNSKPIELLDSIINWIEKNKYNEIPYYHSQCLKIYETREKSVENNRIVLKVNELKNEILSLTKSMQAFDEIDGIQDNAISILKTFNNSDFQYLKLDLPLWSNDELEILAKVFSRGDINGNLLDDNYFFGYLFVLLPISISIILLDDMFYFFENQEIDCGLLHQMKNKLNELIAKRYIERNTYEYWTKEINEKQKTCC</sequence>
<comment type="caution">
    <text evidence="2">The sequence shown here is derived from an EMBL/GenBank/DDBJ whole genome shotgun (WGS) entry which is preliminary data.</text>
</comment>
<gene>
    <name evidence="2" type="ORF">CHRY9390_02596</name>
</gene>
<keyword evidence="1" id="KW-0472">Membrane</keyword>
<dbReference type="AlphaFoldDB" id="A0A9N8MHI6"/>
<dbReference type="EMBL" id="CAJIMS010000001">
    <property type="protein sequence ID" value="CAD7813016.1"/>
    <property type="molecule type" value="Genomic_DNA"/>
</dbReference>
<evidence type="ECO:0000313" key="2">
    <source>
        <dbReference type="EMBL" id="CAD7813016.1"/>
    </source>
</evidence>
<name>A0A9N8MHI6_9FLAO</name>
<dbReference type="Proteomes" id="UP000662618">
    <property type="component" value="Unassembled WGS sequence"/>
</dbReference>
<accession>A0A9N8MHI6</accession>
<evidence type="ECO:0000313" key="3">
    <source>
        <dbReference type="Proteomes" id="UP000662618"/>
    </source>
</evidence>
<keyword evidence="1" id="KW-1133">Transmembrane helix</keyword>
<organism evidence="2 3">
    <name type="scientific">Chryseobacterium aquaeductus</name>
    <dbReference type="NCBI Taxonomy" id="2675056"/>
    <lineage>
        <taxon>Bacteria</taxon>
        <taxon>Pseudomonadati</taxon>
        <taxon>Bacteroidota</taxon>
        <taxon>Flavobacteriia</taxon>
        <taxon>Flavobacteriales</taxon>
        <taxon>Weeksellaceae</taxon>
        <taxon>Chryseobacterium group</taxon>
        <taxon>Chryseobacterium</taxon>
    </lineage>
</organism>
<proteinExistence type="predicted"/>
<evidence type="ECO:0000256" key="1">
    <source>
        <dbReference type="SAM" id="Phobius"/>
    </source>
</evidence>
<feature type="transmembrane region" description="Helical" evidence="1">
    <location>
        <begin position="236"/>
        <end position="254"/>
    </location>
</feature>
<protein>
    <submittedName>
        <fullName evidence="2">Uncharacterized protein</fullName>
    </submittedName>
</protein>
<dbReference type="RefSeq" id="WP_162088844.1">
    <property type="nucleotide sequence ID" value="NZ_CAJIMS010000001.1"/>
</dbReference>